<evidence type="ECO:0000313" key="4">
    <source>
        <dbReference type="EMBL" id="PUA34093.1"/>
    </source>
</evidence>
<dbReference type="InterPro" id="IPR019490">
    <property type="entry name" value="Glu6P/Mann6P_isomerase_C"/>
</dbReference>
<accession>A0A2R7Y9A2</accession>
<dbReference type="GO" id="GO:0005975">
    <property type="term" value="P:carbohydrate metabolic process"/>
    <property type="evidence" value="ECO:0007669"/>
    <property type="project" value="InterPro"/>
</dbReference>
<dbReference type="Proteomes" id="UP000244066">
    <property type="component" value="Unassembled WGS sequence"/>
</dbReference>
<evidence type="ECO:0000313" key="5">
    <source>
        <dbReference type="Proteomes" id="UP000244066"/>
    </source>
</evidence>
<evidence type="ECO:0000256" key="2">
    <source>
        <dbReference type="ARBA" id="ARBA00023235"/>
    </source>
</evidence>
<sequence length="371" mass="40628">MRLDVPEPYERPEVRSLLTQLRMELDGFLEGMKSAEDEPLRLRRDVRSVLFLGVGGSGIVGDLVSDITAKRRGLPILCHRDYSIPPYSRKDSLVVAVSYSGNTAETLSAMAEAYEANLPIFAITSGGLMKNVCKKLGIPMAEVKAGLLPRMAVPHMLGAALSALVNAGLVNITQEELKGAVEEAKRVQESVEVYVPSESNVAKRTANSIYDKVVFIYSHGCLSSVGYRLKCQLNENSKILAVSQCLPEALHNDIEGWDPAMVNCLSVVTLRCKGEHPAVEEAMDRMESMLAGRFGVKVSKIVIQGSDDIANILSAMVICDYVSLYAAILRGVDPISVERIRSMREGIRCNARLLQQVVEKFKVEFKSTAHG</sequence>
<dbReference type="CDD" id="cd05637">
    <property type="entry name" value="SIS_PGI_PMI_2"/>
    <property type="match status" value="1"/>
</dbReference>
<dbReference type="InterPro" id="IPR046348">
    <property type="entry name" value="SIS_dom_sf"/>
</dbReference>
<protein>
    <submittedName>
        <fullName evidence="4">Bifunctional phosphoglucose/phosphomannose isomerase</fullName>
    </submittedName>
</protein>
<dbReference type="NCBIfam" id="TIGR02128">
    <property type="entry name" value="G6PI_arch"/>
    <property type="match status" value="1"/>
</dbReference>
<dbReference type="GO" id="GO:0097367">
    <property type="term" value="F:carbohydrate derivative binding"/>
    <property type="evidence" value="ECO:0007669"/>
    <property type="project" value="InterPro"/>
</dbReference>
<comment type="caution">
    <text evidence="4">The sequence shown here is derived from an EMBL/GenBank/DDBJ whole genome shotgun (WGS) entry which is preliminary data.</text>
</comment>
<dbReference type="InterPro" id="IPR035484">
    <property type="entry name" value="SIS_PGI/PMI_1"/>
</dbReference>
<evidence type="ECO:0000256" key="1">
    <source>
        <dbReference type="ARBA" id="ARBA00010523"/>
    </source>
</evidence>
<keyword evidence="2 4" id="KW-0413">Isomerase</keyword>
<dbReference type="Pfam" id="PF10432">
    <property type="entry name" value="bact-PGI_C"/>
    <property type="match status" value="1"/>
</dbReference>
<dbReference type="Gene3D" id="3.40.50.10490">
    <property type="entry name" value="Glucose-6-phosphate isomerase like protein, domain 1"/>
    <property type="match status" value="2"/>
</dbReference>
<dbReference type="CDD" id="cd05017">
    <property type="entry name" value="SIS_PGI_PMI_1"/>
    <property type="match status" value="1"/>
</dbReference>
<reference evidence="4 5" key="1">
    <citation type="submission" date="2017-04" db="EMBL/GenBank/DDBJ databases">
        <title>Draft Aigarchaeota genome from a New Zealand hot spring.</title>
        <authorList>
            <person name="Reysenbach A.-L."/>
            <person name="Donaho J.A."/>
            <person name="Gerhart J."/>
            <person name="Kelley J.F."/>
            <person name="Kouba K."/>
            <person name="Podar M."/>
            <person name="Stott M."/>
        </authorList>
    </citation>
    <scope>NUCLEOTIDE SEQUENCE [LARGE SCALE GENOMIC DNA]</scope>
    <source>
        <strain evidence="4">NZ13_MG1</strain>
    </source>
</reference>
<evidence type="ECO:0000259" key="3">
    <source>
        <dbReference type="PROSITE" id="PS51464"/>
    </source>
</evidence>
<dbReference type="GO" id="GO:0004347">
    <property type="term" value="F:glucose-6-phosphate isomerase activity"/>
    <property type="evidence" value="ECO:0007669"/>
    <property type="project" value="InterPro"/>
</dbReference>
<dbReference type="InterPro" id="IPR001347">
    <property type="entry name" value="SIS_dom"/>
</dbReference>
<name>A0A2R7Y9A2_9ARCH</name>
<dbReference type="AlphaFoldDB" id="A0A2R7Y9A2"/>
<dbReference type="SUPFAM" id="SSF53697">
    <property type="entry name" value="SIS domain"/>
    <property type="match status" value="1"/>
</dbReference>
<proteinExistence type="inferred from homology"/>
<gene>
    <name evidence="4" type="ORF">B9J98_01555</name>
</gene>
<feature type="domain" description="SIS" evidence="3">
    <location>
        <begin position="38"/>
        <end position="175"/>
    </location>
</feature>
<dbReference type="GO" id="GO:0004476">
    <property type="term" value="F:mannose-6-phosphate isomerase activity"/>
    <property type="evidence" value="ECO:0007669"/>
    <property type="project" value="InterPro"/>
</dbReference>
<dbReference type="EMBL" id="NDWU01000003">
    <property type="protein sequence ID" value="PUA34093.1"/>
    <property type="molecule type" value="Genomic_DNA"/>
</dbReference>
<dbReference type="GO" id="GO:1901135">
    <property type="term" value="P:carbohydrate derivative metabolic process"/>
    <property type="evidence" value="ECO:0007669"/>
    <property type="project" value="InterPro"/>
</dbReference>
<dbReference type="PROSITE" id="PS51464">
    <property type="entry name" value="SIS"/>
    <property type="match status" value="1"/>
</dbReference>
<comment type="similarity">
    <text evidence="1">Belongs to the PGI/PMI family.</text>
</comment>
<organism evidence="4 5">
    <name type="scientific">Candidatus Terraquivivens tikiterensis</name>
    <dbReference type="NCBI Taxonomy" id="1980982"/>
    <lineage>
        <taxon>Archaea</taxon>
        <taxon>Nitrososphaerota</taxon>
        <taxon>Candidatus Wolframiiraptoraceae</taxon>
        <taxon>Candidatus Terraquivivens</taxon>
    </lineage>
</organism>